<protein>
    <submittedName>
        <fullName evidence="2">Uncharacterized protein</fullName>
    </submittedName>
</protein>
<gene>
    <name evidence="2" type="ORF">SAMN04488529_102112</name>
</gene>
<dbReference type="AlphaFoldDB" id="A0A1H0PZ54"/>
<keyword evidence="1" id="KW-0812">Transmembrane</keyword>
<evidence type="ECO:0000256" key="1">
    <source>
        <dbReference type="SAM" id="Phobius"/>
    </source>
</evidence>
<dbReference type="Proteomes" id="UP000198597">
    <property type="component" value="Unassembled WGS sequence"/>
</dbReference>
<evidence type="ECO:0000313" key="2">
    <source>
        <dbReference type="EMBL" id="SDP09756.1"/>
    </source>
</evidence>
<dbReference type="OrthoDB" id="1936644at2"/>
<keyword evidence="1" id="KW-0472">Membrane</keyword>
<feature type="transmembrane region" description="Helical" evidence="1">
    <location>
        <begin position="12"/>
        <end position="35"/>
    </location>
</feature>
<dbReference type="EMBL" id="FNJM01000002">
    <property type="protein sequence ID" value="SDP09756.1"/>
    <property type="molecule type" value="Genomic_DNA"/>
</dbReference>
<keyword evidence="1" id="KW-1133">Transmembrane helix</keyword>
<accession>A0A1H0PZ54</accession>
<keyword evidence="3" id="KW-1185">Reference proteome</keyword>
<name>A0A1H0PZ54_9CLOT</name>
<feature type="transmembrane region" description="Helical" evidence="1">
    <location>
        <begin position="78"/>
        <end position="96"/>
    </location>
</feature>
<organism evidence="2 3">
    <name type="scientific">Clostridium gasigenes</name>
    <dbReference type="NCBI Taxonomy" id="94869"/>
    <lineage>
        <taxon>Bacteria</taxon>
        <taxon>Bacillati</taxon>
        <taxon>Bacillota</taxon>
        <taxon>Clostridia</taxon>
        <taxon>Eubacteriales</taxon>
        <taxon>Clostridiaceae</taxon>
        <taxon>Clostridium</taxon>
    </lineage>
</organism>
<evidence type="ECO:0000313" key="3">
    <source>
        <dbReference type="Proteomes" id="UP000198597"/>
    </source>
</evidence>
<feature type="transmembrane region" description="Helical" evidence="1">
    <location>
        <begin position="41"/>
        <end position="66"/>
    </location>
</feature>
<proteinExistence type="predicted"/>
<sequence>MDKPSNIRIKKYGIGTSALIISIFSIMFSFTYIAGKYIGDHILSILGISLPIKIISIILFFIAVFIGHKYKNDYLAKTGRNLSIACIFMISILTLTCTQF</sequence>
<reference evidence="2 3" key="1">
    <citation type="submission" date="2016-10" db="EMBL/GenBank/DDBJ databases">
        <authorList>
            <person name="de Groot N.N."/>
        </authorList>
    </citation>
    <scope>NUCLEOTIDE SEQUENCE [LARGE SCALE GENOMIC DNA]</scope>
    <source>
        <strain evidence="2 3">DSM 12272</strain>
    </source>
</reference>
<dbReference type="RefSeq" id="WP_089966776.1">
    <property type="nucleotide sequence ID" value="NZ_FNJM01000002.1"/>
</dbReference>